<comment type="caution">
    <text evidence="2">The sequence shown here is derived from an EMBL/GenBank/DDBJ whole genome shotgun (WGS) entry which is preliminary data.</text>
</comment>
<protein>
    <recommendedName>
        <fullName evidence="1">DUF6456 domain-containing protein</fullName>
    </recommendedName>
</protein>
<feature type="domain" description="DUF6456" evidence="1">
    <location>
        <begin position="121"/>
        <end position="257"/>
    </location>
</feature>
<dbReference type="AlphaFoldDB" id="A0A1E3VY05"/>
<dbReference type="EMBL" id="LPWG01000013">
    <property type="protein sequence ID" value="ODR98399.1"/>
    <property type="molecule type" value="Genomic_DNA"/>
</dbReference>
<name>A0A1E3VY05_9HYPH</name>
<sequence length="289" mass="31596">MLVSARGQARGLERRAVAELKRLLDRLAGGGAITEDSEGGFRVVGGPGRGAVANTVSRQVMEACLAGDLLEREARGWVLSDAGYARVRRNEAGGDEPFRAQHQRRTRDLRDVGGARRTVLVNDGESPLGWLRSRKDRSGRPLIGPEQFDAGERLRADYWFAQMSARVTANWSAPAPHDRARRGASANGAGLRDEVLAAKDRVMRALAAVGPEVSGVLVDVCCELKGLEEAEKKNGWPQRAGKVVLQIALTRLAKHYGLIVDGKRRKLRHWGDAGYRPRIGTEPEEPNRS</sequence>
<organism evidence="2 3">
    <name type="scientific">Methyloceanibacter methanicus</name>
    <dbReference type="NCBI Taxonomy" id="1774968"/>
    <lineage>
        <taxon>Bacteria</taxon>
        <taxon>Pseudomonadati</taxon>
        <taxon>Pseudomonadota</taxon>
        <taxon>Alphaproteobacteria</taxon>
        <taxon>Hyphomicrobiales</taxon>
        <taxon>Hyphomicrobiaceae</taxon>
        <taxon>Methyloceanibacter</taxon>
    </lineage>
</organism>
<dbReference type="STRING" id="1774968.AUC68_08125"/>
<evidence type="ECO:0000313" key="2">
    <source>
        <dbReference type="EMBL" id="ODR98399.1"/>
    </source>
</evidence>
<accession>A0A1E3VY05</accession>
<proteinExistence type="predicted"/>
<evidence type="ECO:0000313" key="3">
    <source>
        <dbReference type="Proteomes" id="UP000094501"/>
    </source>
</evidence>
<dbReference type="InterPro" id="IPR045599">
    <property type="entry name" value="DUF6456"/>
</dbReference>
<dbReference type="Pfam" id="PF20057">
    <property type="entry name" value="DUF6456"/>
    <property type="match status" value="1"/>
</dbReference>
<dbReference type="Proteomes" id="UP000094501">
    <property type="component" value="Unassembled WGS sequence"/>
</dbReference>
<evidence type="ECO:0000259" key="1">
    <source>
        <dbReference type="Pfam" id="PF20057"/>
    </source>
</evidence>
<reference evidence="2 3" key="1">
    <citation type="journal article" date="2016" name="Environ. Microbiol.">
        <title>New Methyloceanibacter diversity from North Sea sediments includes methanotroph containing solely the soluble methane monooxygenase.</title>
        <authorList>
            <person name="Vekeman B."/>
            <person name="Kerckhof F.M."/>
            <person name="Cremers G."/>
            <person name="de Vos P."/>
            <person name="Vandamme P."/>
            <person name="Boon N."/>
            <person name="Op den Camp H.J."/>
            <person name="Heylen K."/>
        </authorList>
    </citation>
    <scope>NUCLEOTIDE SEQUENCE [LARGE SCALE GENOMIC DNA]</scope>
    <source>
        <strain evidence="2 3">R-67174</strain>
    </source>
</reference>
<gene>
    <name evidence="2" type="ORF">AUC68_08125</name>
</gene>
<keyword evidence="3" id="KW-1185">Reference proteome</keyword>